<dbReference type="InterPro" id="IPR011989">
    <property type="entry name" value="ARM-like"/>
</dbReference>
<dbReference type="EMBL" id="KL251397">
    <property type="protein sequence ID" value="KGB40205.1"/>
    <property type="molecule type" value="Genomic_DNA"/>
</dbReference>
<name>A0A094ZZ19_SCHHA</name>
<accession>A0A094ZZ19</accession>
<organism evidence="1">
    <name type="scientific">Schistosoma haematobium</name>
    <name type="common">Blood fluke</name>
    <dbReference type="NCBI Taxonomy" id="6185"/>
    <lineage>
        <taxon>Eukaryota</taxon>
        <taxon>Metazoa</taxon>
        <taxon>Spiralia</taxon>
        <taxon>Lophotrochozoa</taxon>
        <taxon>Platyhelminthes</taxon>
        <taxon>Trematoda</taxon>
        <taxon>Digenea</taxon>
        <taxon>Strigeidida</taxon>
        <taxon>Schistosomatoidea</taxon>
        <taxon>Schistosomatidae</taxon>
        <taxon>Schistosoma</taxon>
    </lineage>
</organism>
<dbReference type="AlphaFoldDB" id="A0A094ZZ19"/>
<dbReference type="SUPFAM" id="SSF48371">
    <property type="entry name" value="ARM repeat"/>
    <property type="match status" value="1"/>
</dbReference>
<protein>
    <submittedName>
        <fullName evidence="1">Armadillo repeat-containing protein 6</fullName>
    </submittedName>
</protein>
<dbReference type="Gene3D" id="1.25.10.10">
    <property type="entry name" value="Leucine-rich Repeat Variant"/>
    <property type="match status" value="1"/>
</dbReference>
<reference evidence="1" key="1">
    <citation type="journal article" date="2012" name="Nat. Genet.">
        <title>Whole-genome sequence of Schistosoma haematobium.</title>
        <authorList>
            <person name="Young N.D."/>
            <person name="Jex A.R."/>
            <person name="Li B."/>
            <person name="Liu S."/>
            <person name="Yang L."/>
            <person name="Xiong Z."/>
            <person name="Li Y."/>
            <person name="Cantacessi C."/>
            <person name="Hall R.S."/>
            <person name="Xu X."/>
            <person name="Chen F."/>
            <person name="Wu X."/>
            <person name="Zerlotini A."/>
            <person name="Oliveira G."/>
            <person name="Hofmann A."/>
            <person name="Zhang G."/>
            <person name="Fang X."/>
            <person name="Kang Y."/>
            <person name="Campbell B.E."/>
            <person name="Loukas A."/>
            <person name="Ranganathan S."/>
            <person name="Rollinson D."/>
            <person name="Rinaldi G."/>
            <person name="Brindley P.J."/>
            <person name="Yang H."/>
            <person name="Wang J."/>
            <person name="Wang J."/>
            <person name="Gasser R.B."/>
        </authorList>
    </citation>
    <scope>NUCLEOTIDE SEQUENCE [LARGE SCALE GENOMIC DNA]</scope>
</reference>
<dbReference type="InterPro" id="IPR016024">
    <property type="entry name" value="ARM-type_fold"/>
</dbReference>
<evidence type="ECO:0000313" key="1">
    <source>
        <dbReference type="EMBL" id="KGB40205.1"/>
    </source>
</evidence>
<sequence>MIKYEDGHPSALAIKKLQRLLEVDHETSELLEALQSLQLPGNSDFAVRKLLIDMSSVDILLNLFDLYTPVGDYCLCTLLLNVLSRIIKGRSESVGEKHIQKLINSLSKLINELEENPSTDSKFSLIAAIYSVLHLSCTKNERNRTFISQTQTVAQTINFFMRIAELFDDLPFNTFYTALKEGCGFLRSLTLDDDLDVEFGLGSENARTIAKSDLCLEVFVKLISKILNSSNVSGISDLFQTLSTIITREELCTRFASFNGIDILMQTIYSNINSTTLELHLSNPSTVRAACRAIRNCVSRSRELRSSFLTSDSGADTGLEKLLNSALKIPSCCDEAKAALRDLDCKVELQELWNGRSQSGLLNSS</sequence>
<gene>
    <name evidence="1" type="ORF">MS3_08664</name>
</gene>
<proteinExistence type="predicted"/>
<dbReference type="STRING" id="6185.A0A094ZZ19"/>